<dbReference type="AlphaFoldDB" id="A0AAE1HX34"/>
<dbReference type="EMBL" id="JAHWGI010001396">
    <property type="protein sequence ID" value="KAK3929312.1"/>
    <property type="molecule type" value="Genomic_DNA"/>
</dbReference>
<evidence type="ECO:0000313" key="2">
    <source>
        <dbReference type="Proteomes" id="UP001219518"/>
    </source>
</evidence>
<organism evidence="1 2">
    <name type="scientific">Frankliniella fusca</name>
    <dbReference type="NCBI Taxonomy" id="407009"/>
    <lineage>
        <taxon>Eukaryota</taxon>
        <taxon>Metazoa</taxon>
        <taxon>Ecdysozoa</taxon>
        <taxon>Arthropoda</taxon>
        <taxon>Hexapoda</taxon>
        <taxon>Insecta</taxon>
        <taxon>Pterygota</taxon>
        <taxon>Neoptera</taxon>
        <taxon>Paraneoptera</taxon>
        <taxon>Thysanoptera</taxon>
        <taxon>Terebrantia</taxon>
        <taxon>Thripoidea</taxon>
        <taxon>Thripidae</taxon>
        <taxon>Frankliniella</taxon>
    </lineage>
</organism>
<reference evidence="1" key="1">
    <citation type="submission" date="2021-07" db="EMBL/GenBank/DDBJ databases">
        <authorList>
            <person name="Catto M.A."/>
            <person name="Jacobson A."/>
            <person name="Kennedy G."/>
            <person name="Labadie P."/>
            <person name="Hunt B.G."/>
            <person name="Srinivasan R."/>
        </authorList>
    </citation>
    <scope>NUCLEOTIDE SEQUENCE</scope>
    <source>
        <strain evidence="1">PL_HMW_Pooled</strain>
        <tissue evidence="1">Head</tissue>
    </source>
</reference>
<keyword evidence="2" id="KW-1185">Reference proteome</keyword>
<sequence length="115" mass="12395">MYLYSRMALDELRADFPEATCPRYFPPGSSTSEMCSSAEFVGWVRRGAWNSGSSASNCCSSSSTSFSGNHVSNFFIQMSYIHQPGSSLVSDEGPFPASNSVLRKAPASFIGITPT</sequence>
<protein>
    <submittedName>
        <fullName evidence="1">Bifunctional enzyme IspD/IspF</fullName>
    </submittedName>
</protein>
<evidence type="ECO:0000313" key="1">
    <source>
        <dbReference type="EMBL" id="KAK3929312.1"/>
    </source>
</evidence>
<gene>
    <name evidence="1" type="ORF">KUF71_017772</name>
</gene>
<dbReference type="Proteomes" id="UP001219518">
    <property type="component" value="Unassembled WGS sequence"/>
</dbReference>
<accession>A0AAE1HX34</accession>
<name>A0AAE1HX34_9NEOP</name>
<reference evidence="1" key="2">
    <citation type="journal article" date="2023" name="BMC Genomics">
        <title>Pest status, molecular evolution, and epigenetic factors derived from the genome assembly of Frankliniella fusca, a thysanopteran phytovirus vector.</title>
        <authorList>
            <person name="Catto M.A."/>
            <person name="Labadie P.E."/>
            <person name="Jacobson A.L."/>
            <person name="Kennedy G.G."/>
            <person name="Srinivasan R."/>
            <person name="Hunt B.G."/>
        </authorList>
    </citation>
    <scope>NUCLEOTIDE SEQUENCE</scope>
    <source>
        <strain evidence="1">PL_HMW_Pooled</strain>
    </source>
</reference>
<proteinExistence type="predicted"/>
<comment type="caution">
    <text evidence="1">The sequence shown here is derived from an EMBL/GenBank/DDBJ whole genome shotgun (WGS) entry which is preliminary data.</text>
</comment>